<keyword evidence="1" id="KW-0812">Transmembrane</keyword>
<protein>
    <recommendedName>
        <fullName evidence="4">Transglycosylase SLT domain-containing protein</fullName>
    </recommendedName>
</protein>
<dbReference type="STRING" id="1801803.A2356_02250"/>
<gene>
    <name evidence="2" type="ORF">A2356_02250</name>
</gene>
<proteinExistence type="predicted"/>
<keyword evidence="1" id="KW-0472">Membrane</keyword>
<evidence type="ECO:0008006" key="4">
    <source>
        <dbReference type="Google" id="ProtNLM"/>
    </source>
</evidence>
<dbReference type="Pfam" id="PF18895">
    <property type="entry name" value="T4SS_pilin"/>
    <property type="match status" value="1"/>
</dbReference>
<evidence type="ECO:0000313" key="3">
    <source>
        <dbReference type="Proteomes" id="UP000177047"/>
    </source>
</evidence>
<name>A0A1F6YUK7_9BACT</name>
<dbReference type="AlphaFoldDB" id="A0A1F6YUK7"/>
<sequence length="499" mass="54462">MRKYFLYILILMLAGVGFLGLVEKTNAEIIILGTCKFYASNGYTVTFERNKKVDCDAKGKNLIAPWKESTLEQYEAEVAKYNAIGTCITKVGEKVTKREKTISAECDRPIGGETKRWIPDNRENWLGVCEDNNKKLIKANVTKKICEELLLGIWRLNAGDAADLGEDIPPTTGGDTPPQKETGCLSPQILKDGKCVEDKNYHFLAPLPCENGTPGCVAGELETFDPTGENKIGGYLNVMIRIFIGICAVLAVIMIVVGGIEYMTSELISNKENGKHRITGAIFGLVLALGAWTLLNTINPDLLNTELKSLKNVEVTVTLDQQKIIDSRSGKGNCTVVTDPNSACFPDKLKNDFIGTKSNAAPFNTLAAQASAICQLESNAVSNMPIGRSPSTFLDKCSDDKPFSFGLFQINAAAHRANIPACANAFEIPAGDGQSQGNCLKKDKKSGYCMQWSCKTIEPAYTACQNFLTNPINNIKYASGSKLSRWSSWTTYNSCKGKF</sequence>
<comment type="caution">
    <text evidence="2">The sequence shown here is derived from an EMBL/GenBank/DDBJ whole genome shotgun (WGS) entry which is preliminary data.</text>
</comment>
<organism evidence="2 3">
    <name type="scientific">Candidatus Nomurabacteria bacterium RIFOXYB1_FULL_39_16</name>
    <dbReference type="NCBI Taxonomy" id="1801803"/>
    <lineage>
        <taxon>Bacteria</taxon>
        <taxon>Candidatus Nomuraibacteriota</taxon>
    </lineage>
</organism>
<reference evidence="2 3" key="1">
    <citation type="journal article" date="2016" name="Nat. Commun.">
        <title>Thousands of microbial genomes shed light on interconnected biogeochemical processes in an aquifer system.</title>
        <authorList>
            <person name="Anantharaman K."/>
            <person name="Brown C.T."/>
            <person name="Hug L.A."/>
            <person name="Sharon I."/>
            <person name="Castelle C.J."/>
            <person name="Probst A.J."/>
            <person name="Thomas B.C."/>
            <person name="Singh A."/>
            <person name="Wilkins M.J."/>
            <person name="Karaoz U."/>
            <person name="Brodie E.L."/>
            <person name="Williams K.H."/>
            <person name="Hubbard S.S."/>
            <person name="Banfield J.F."/>
        </authorList>
    </citation>
    <scope>NUCLEOTIDE SEQUENCE [LARGE SCALE GENOMIC DNA]</scope>
</reference>
<feature type="transmembrane region" description="Helical" evidence="1">
    <location>
        <begin position="278"/>
        <end position="295"/>
    </location>
</feature>
<feature type="transmembrane region" description="Helical" evidence="1">
    <location>
        <begin position="238"/>
        <end position="257"/>
    </location>
</feature>
<evidence type="ECO:0000313" key="2">
    <source>
        <dbReference type="EMBL" id="OGJ09980.1"/>
    </source>
</evidence>
<accession>A0A1F6YUK7</accession>
<keyword evidence="1" id="KW-1133">Transmembrane helix</keyword>
<evidence type="ECO:0000256" key="1">
    <source>
        <dbReference type="SAM" id="Phobius"/>
    </source>
</evidence>
<dbReference type="Proteomes" id="UP000177047">
    <property type="component" value="Unassembled WGS sequence"/>
</dbReference>
<dbReference type="EMBL" id="MFWB01000003">
    <property type="protein sequence ID" value="OGJ09980.1"/>
    <property type="molecule type" value="Genomic_DNA"/>
</dbReference>
<dbReference type="InterPro" id="IPR043993">
    <property type="entry name" value="T4SS_pilin"/>
</dbReference>